<feature type="compositionally biased region" description="Low complexity" evidence="1">
    <location>
        <begin position="30"/>
        <end position="43"/>
    </location>
</feature>
<evidence type="ECO:0000313" key="3">
    <source>
        <dbReference type="Proteomes" id="UP000838412"/>
    </source>
</evidence>
<reference evidence="2" key="1">
    <citation type="submission" date="2022-01" db="EMBL/GenBank/DDBJ databases">
        <authorList>
            <person name="Braso-Vives M."/>
        </authorList>
    </citation>
    <scope>NUCLEOTIDE SEQUENCE</scope>
</reference>
<proteinExistence type="predicted"/>
<protein>
    <submittedName>
        <fullName evidence="2">Hypp5107 protein</fullName>
    </submittedName>
</protein>
<gene>
    <name evidence="2" type="primary">Hypp5107</name>
    <name evidence="2" type="ORF">BLAG_LOCUS24733</name>
</gene>
<evidence type="ECO:0000313" key="2">
    <source>
        <dbReference type="EMBL" id="CAH1273369.1"/>
    </source>
</evidence>
<dbReference type="OrthoDB" id="10378992at2759"/>
<organism evidence="2 3">
    <name type="scientific">Branchiostoma lanceolatum</name>
    <name type="common">Common lancelet</name>
    <name type="synonym">Amphioxus lanceolatum</name>
    <dbReference type="NCBI Taxonomy" id="7740"/>
    <lineage>
        <taxon>Eukaryota</taxon>
        <taxon>Metazoa</taxon>
        <taxon>Chordata</taxon>
        <taxon>Cephalochordata</taxon>
        <taxon>Leptocardii</taxon>
        <taxon>Amphioxiformes</taxon>
        <taxon>Branchiostomatidae</taxon>
        <taxon>Branchiostoma</taxon>
    </lineage>
</organism>
<feature type="region of interest" description="Disordered" evidence="1">
    <location>
        <begin position="1"/>
        <end position="44"/>
    </location>
</feature>
<dbReference type="Proteomes" id="UP000838412">
    <property type="component" value="Chromosome 9"/>
</dbReference>
<dbReference type="EMBL" id="OV696694">
    <property type="protein sequence ID" value="CAH1273369.1"/>
    <property type="molecule type" value="Genomic_DNA"/>
</dbReference>
<feature type="region of interest" description="Disordered" evidence="1">
    <location>
        <begin position="101"/>
        <end position="124"/>
    </location>
</feature>
<keyword evidence="3" id="KW-1185">Reference proteome</keyword>
<name>A0A8K0F0C6_BRALA</name>
<feature type="compositionally biased region" description="Polar residues" evidence="1">
    <location>
        <begin position="1"/>
        <end position="21"/>
    </location>
</feature>
<accession>A0A8K0F0C6</accession>
<sequence length="124" mass="13230">MGFNQTASKWETQRQNQTATGSEERGVGATNNTATLTATPPTLGQGFLQVNTVQIRALDISMGPAGRKASVEVEKHCGIILRNLGDELFNRSSLNALNLEGLAPPSGNDINHRGRTRSANSVNL</sequence>
<evidence type="ECO:0000256" key="1">
    <source>
        <dbReference type="SAM" id="MobiDB-lite"/>
    </source>
</evidence>
<dbReference type="AlphaFoldDB" id="A0A8K0F0C6"/>